<keyword evidence="1" id="KW-1133">Transmembrane helix</keyword>
<name>A0A9P4MEK8_9PEZI</name>
<evidence type="ECO:0000313" key="3">
    <source>
        <dbReference type="Proteomes" id="UP000799439"/>
    </source>
</evidence>
<evidence type="ECO:0000256" key="1">
    <source>
        <dbReference type="SAM" id="Phobius"/>
    </source>
</evidence>
<keyword evidence="3" id="KW-1185">Reference proteome</keyword>
<dbReference type="Proteomes" id="UP000799439">
    <property type="component" value="Unassembled WGS sequence"/>
</dbReference>
<reference evidence="2" key="1">
    <citation type="journal article" date="2020" name="Stud. Mycol.">
        <title>101 Dothideomycetes genomes: a test case for predicting lifestyles and emergence of pathogens.</title>
        <authorList>
            <person name="Haridas S."/>
            <person name="Albert R."/>
            <person name="Binder M."/>
            <person name="Bloem J."/>
            <person name="Labutti K."/>
            <person name="Salamov A."/>
            <person name="Andreopoulos B."/>
            <person name="Baker S."/>
            <person name="Barry K."/>
            <person name="Bills G."/>
            <person name="Bluhm B."/>
            <person name="Cannon C."/>
            <person name="Castanera R."/>
            <person name="Culley D."/>
            <person name="Daum C."/>
            <person name="Ezra D."/>
            <person name="Gonzalez J."/>
            <person name="Henrissat B."/>
            <person name="Kuo A."/>
            <person name="Liang C."/>
            <person name="Lipzen A."/>
            <person name="Lutzoni F."/>
            <person name="Magnuson J."/>
            <person name="Mondo S."/>
            <person name="Nolan M."/>
            <person name="Ohm R."/>
            <person name="Pangilinan J."/>
            <person name="Park H.-J."/>
            <person name="Ramirez L."/>
            <person name="Alfaro M."/>
            <person name="Sun H."/>
            <person name="Tritt A."/>
            <person name="Yoshinaga Y."/>
            <person name="Zwiers L.-H."/>
            <person name="Turgeon B."/>
            <person name="Goodwin S."/>
            <person name="Spatafora J."/>
            <person name="Crous P."/>
            <person name="Grigoriev I."/>
        </authorList>
    </citation>
    <scope>NUCLEOTIDE SEQUENCE</scope>
    <source>
        <strain evidence="2">CBS 260.36</strain>
    </source>
</reference>
<proteinExistence type="predicted"/>
<feature type="transmembrane region" description="Helical" evidence="1">
    <location>
        <begin position="57"/>
        <end position="76"/>
    </location>
</feature>
<dbReference type="EMBL" id="ML996088">
    <property type="protein sequence ID" value="KAF2151305.1"/>
    <property type="molecule type" value="Genomic_DNA"/>
</dbReference>
<keyword evidence="1" id="KW-0812">Transmembrane</keyword>
<keyword evidence="1" id="KW-0472">Membrane</keyword>
<dbReference type="AlphaFoldDB" id="A0A9P4MEK8"/>
<dbReference type="PANTHER" id="PTHR35394:SF5">
    <property type="entry name" value="DUF3176 DOMAIN-CONTAINING PROTEIN"/>
    <property type="match status" value="1"/>
</dbReference>
<evidence type="ECO:0000313" key="2">
    <source>
        <dbReference type="EMBL" id="KAF2151305.1"/>
    </source>
</evidence>
<dbReference type="OrthoDB" id="5376804at2759"/>
<dbReference type="InterPro" id="IPR021514">
    <property type="entry name" value="DUF3176"/>
</dbReference>
<organism evidence="2 3">
    <name type="scientific">Myriangium duriaei CBS 260.36</name>
    <dbReference type="NCBI Taxonomy" id="1168546"/>
    <lineage>
        <taxon>Eukaryota</taxon>
        <taxon>Fungi</taxon>
        <taxon>Dikarya</taxon>
        <taxon>Ascomycota</taxon>
        <taxon>Pezizomycotina</taxon>
        <taxon>Dothideomycetes</taxon>
        <taxon>Dothideomycetidae</taxon>
        <taxon>Myriangiales</taxon>
        <taxon>Myriangiaceae</taxon>
        <taxon>Myriangium</taxon>
    </lineage>
</organism>
<gene>
    <name evidence="2" type="ORF">K461DRAFT_295370</name>
</gene>
<protein>
    <submittedName>
        <fullName evidence="2">Uncharacterized protein</fullName>
    </submittedName>
</protein>
<feature type="transmembrane region" description="Helical" evidence="1">
    <location>
        <begin position="469"/>
        <end position="491"/>
    </location>
</feature>
<sequence>MSGHHWLKAKGNEPAHAHDVNSQLPSTELDVFALLGAIAGVFWSIDGKPLSRWHFFLSLNAIISILTTGCAVTFMHSVSNLIGQLKWHHFRYGPQELADLETFDKASRGPSGSLEFLCAMKWSLATVGALITISRLAIGPLVQQIVKYPEESIYRPDETATISYAHDYNRHLSVPDLDDTDLDLNQAVQYDPKMVLAVLQGMYGVEVSTSYNCSGVCKWSDPFISFGFKSTCENVTLVTLMTENCSIHRYDQSCTMMTPRGIQLVTERVNATLQTTFLLNVDSSISRGEGRPRNRLPEIAAFAVYRATASATFDPLNINITECVLSVTAYEYSGSRANGSSFQIGETKEIGIPSDRWLENAAFPDGWWKAVATTFSSEGDDIPKFSISWADIIALQDFFLSDAFSGHWAKGSSTNVQSGTSPALMGDVDLWARFENMAASMTEYLRAGPNQKVITGQRAYNVTFVSIQWVWLAGPVAIELAAFLFAFLAIVRNRKSRKVPLWKSSALALLACQYEKDLGNRSGLLGSHLGDVKAIEKFAKEQKARLA</sequence>
<dbReference type="Pfam" id="PF11374">
    <property type="entry name" value="DUF3176"/>
    <property type="match status" value="1"/>
</dbReference>
<accession>A0A9P4MEK8</accession>
<comment type="caution">
    <text evidence="2">The sequence shown here is derived from an EMBL/GenBank/DDBJ whole genome shotgun (WGS) entry which is preliminary data.</text>
</comment>
<dbReference type="PANTHER" id="PTHR35394">
    <property type="entry name" value="DUF3176 DOMAIN-CONTAINING PROTEIN"/>
    <property type="match status" value="1"/>
</dbReference>